<accession>A0A1T5N5Z4</accession>
<evidence type="ECO:0000313" key="8">
    <source>
        <dbReference type="EMBL" id="SKC95885.1"/>
    </source>
</evidence>
<dbReference type="Gene3D" id="3.40.50.300">
    <property type="entry name" value="P-loop containing nucleotide triphosphate hydrolases"/>
    <property type="match status" value="1"/>
</dbReference>
<keyword evidence="5" id="KW-0804">Transcription</keyword>
<dbReference type="GO" id="GO:0006355">
    <property type="term" value="P:regulation of DNA-templated transcription"/>
    <property type="evidence" value="ECO:0007669"/>
    <property type="project" value="InterPro"/>
</dbReference>
<reference evidence="8 9" key="1">
    <citation type="submission" date="2017-02" db="EMBL/GenBank/DDBJ databases">
        <authorList>
            <person name="Peterson S.W."/>
        </authorList>
    </citation>
    <scope>NUCLEOTIDE SEQUENCE [LARGE SCALE GENOMIC DNA]</scope>
    <source>
        <strain evidence="8 9">DSM 18108</strain>
    </source>
</reference>
<gene>
    <name evidence="8" type="ORF">SAMN05660461_0550</name>
</gene>
<evidence type="ECO:0000256" key="3">
    <source>
        <dbReference type="ARBA" id="ARBA00023015"/>
    </source>
</evidence>
<dbReference type="Pfam" id="PF02954">
    <property type="entry name" value="HTH_8"/>
    <property type="match status" value="1"/>
</dbReference>
<dbReference type="FunFam" id="3.40.50.300:FF:000006">
    <property type="entry name" value="DNA-binding transcriptional regulator NtrC"/>
    <property type="match status" value="1"/>
</dbReference>
<dbReference type="RefSeq" id="WP_079467878.1">
    <property type="nucleotide sequence ID" value="NZ_FUZZ01000001.1"/>
</dbReference>
<dbReference type="SUPFAM" id="SSF46689">
    <property type="entry name" value="Homeodomain-like"/>
    <property type="match status" value="1"/>
</dbReference>
<evidence type="ECO:0000259" key="7">
    <source>
        <dbReference type="PROSITE" id="PS50045"/>
    </source>
</evidence>
<dbReference type="InterPro" id="IPR009057">
    <property type="entry name" value="Homeodomain-like_sf"/>
</dbReference>
<evidence type="ECO:0000256" key="6">
    <source>
        <dbReference type="SAM" id="Coils"/>
    </source>
</evidence>
<sequence>MQKTNHTGPTGIDEGNHADKNAIFENQLIQKENEQVSLLCVAGRIAAVRSRADLWNIINNEILDLFGSQYYTLCLLSEDADTHYPFLHSRDKRLENDKVDSPIIHRQHPVNDGVFDIALSAGQPVIFQLAELTKQKDIAPYVHYWFKLGIKEMMLVKITNANQDRGVLFLYSNKAGAFSPEKFNLLSGVADLLGTGMCNVLANEKIEQQIEEINRYRQQLEEEKAYLIEEQSGNRFSGFIGHSQEIQKTFRLISQVAPSDATVLLLGETGTGKELVARAIHEASPRRGKLMIKVNCAALPANLIESELFGHEKGSFTGAADRRIGKFELANNSTLFLDEIGELPPELQVKLLRALQEKEIERVGGGKTISVNVRIIAATNRNLEKEVSQNRFRSDLYYRLNVFPITLPPLRKRKEDIPALTSYFIERFARNSGKKISGISQKAMAKLISYAWPGNIRELEHLIERAVLLTNKSIIKMIQLPEQIGVDGGSNDKAFQIRPLEEIEREYILKVLKVCRGRISGPNGAATKLKMPATTLISKMQRLGIKKEHFVTGKDDEEA</sequence>
<dbReference type="InterPro" id="IPR058031">
    <property type="entry name" value="AAA_lid_NorR"/>
</dbReference>
<dbReference type="InterPro" id="IPR002197">
    <property type="entry name" value="HTH_Fis"/>
</dbReference>
<dbReference type="CDD" id="cd00009">
    <property type="entry name" value="AAA"/>
    <property type="match status" value="1"/>
</dbReference>
<dbReference type="SMART" id="SM00382">
    <property type="entry name" value="AAA"/>
    <property type="match status" value="1"/>
</dbReference>
<keyword evidence="4 8" id="KW-0238">DNA-binding</keyword>
<dbReference type="InterPro" id="IPR002078">
    <property type="entry name" value="Sigma_54_int"/>
</dbReference>
<protein>
    <submittedName>
        <fullName evidence="8">Transcriptional regulator containing GAF, AAA-type ATPase, and DNA-binding Fis domains</fullName>
    </submittedName>
</protein>
<name>A0A1T5N5Z4_9BACT</name>
<dbReference type="SUPFAM" id="SSF52540">
    <property type="entry name" value="P-loop containing nucleoside triphosphate hydrolases"/>
    <property type="match status" value="1"/>
</dbReference>
<evidence type="ECO:0000256" key="4">
    <source>
        <dbReference type="ARBA" id="ARBA00023125"/>
    </source>
</evidence>
<keyword evidence="9" id="KW-1185">Reference proteome</keyword>
<keyword evidence="2" id="KW-0067">ATP-binding</keyword>
<dbReference type="Proteomes" id="UP000190166">
    <property type="component" value="Unassembled WGS sequence"/>
</dbReference>
<dbReference type="EMBL" id="FUZZ01000001">
    <property type="protein sequence ID" value="SKC95885.1"/>
    <property type="molecule type" value="Genomic_DNA"/>
</dbReference>
<dbReference type="InterPro" id="IPR027417">
    <property type="entry name" value="P-loop_NTPase"/>
</dbReference>
<dbReference type="InterPro" id="IPR025944">
    <property type="entry name" value="Sigma_54_int_dom_CS"/>
</dbReference>
<organism evidence="8 9">
    <name type="scientific">Chitinophaga ginsengisegetis</name>
    <dbReference type="NCBI Taxonomy" id="393003"/>
    <lineage>
        <taxon>Bacteria</taxon>
        <taxon>Pseudomonadati</taxon>
        <taxon>Bacteroidota</taxon>
        <taxon>Chitinophagia</taxon>
        <taxon>Chitinophagales</taxon>
        <taxon>Chitinophagaceae</taxon>
        <taxon>Chitinophaga</taxon>
    </lineage>
</organism>
<evidence type="ECO:0000256" key="5">
    <source>
        <dbReference type="ARBA" id="ARBA00023163"/>
    </source>
</evidence>
<dbReference type="Pfam" id="PF00158">
    <property type="entry name" value="Sigma54_activat"/>
    <property type="match status" value="1"/>
</dbReference>
<dbReference type="GO" id="GO:0043565">
    <property type="term" value="F:sequence-specific DNA binding"/>
    <property type="evidence" value="ECO:0007669"/>
    <property type="project" value="InterPro"/>
</dbReference>
<feature type="domain" description="Sigma-54 factor interaction" evidence="7">
    <location>
        <begin position="239"/>
        <end position="468"/>
    </location>
</feature>
<dbReference type="STRING" id="393003.SAMN05660461_0550"/>
<keyword evidence="1" id="KW-0547">Nucleotide-binding</keyword>
<dbReference type="Pfam" id="PF13185">
    <property type="entry name" value="GAF_2"/>
    <property type="match status" value="1"/>
</dbReference>
<dbReference type="GO" id="GO:0005524">
    <property type="term" value="F:ATP binding"/>
    <property type="evidence" value="ECO:0007669"/>
    <property type="project" value="UniProtKB-KW"/>
</dbReference>
<evidence type="ECO:0000313" key="9">
    <source>
        <dbReference type="Proteomes" id="UP000190166"/>
    </source>
</evidence>
<dbReference type="PROSITE" id="PS00688">
    <property type="entry name" value="SIGMA54_INTERACT_3"/>
    <property type="match status" value="1"/>
</dbReference>
<feature type="coiled-coil region" evidence="6">
    <location>
        <begin position="199"/>
        <end position="230"/>
    </location>
</feature>
<keyword evidence="3" id="KW-0805">Transcription regulation</keyword>
<dbReference type="Pfam" id="PF25601">
    <property type="entry name" value="AAA_lid_14"/>
    <property type="match status" value="1"/>
</dbReference>
<dbReference type="PROSITE" id="PS50045">
    <property type="entry name" value="SIGMA54_INTERACT_4"/>
    <property type="match status" value="1"/>
</dbReference>
<proteinExistence type="predicted"/>
<dbReference type="PANTHER" id="PTHR32071">
    <property type="entry name" value="TRANSCRIPTIONAL REGULATORY PROTEIN"/>
    <property type="match status" value="1"/>
</dbReference>
<dbReference type="SUPFAM" id="SSF55781">
    <property type="entry name" value="GAF domain-like"/>
    <property type="match status" value="1"/>
</dbReference>
<dbReference type="PROSITE" id="PS00675">
    <property type="entry name" value="SIGMA54_INTERACT_1"/>
    <property type="match status" value="1"/>
</dbReference>
<dbReference type="Gene3D" id="3.30.450.40">
    <property type="match status" value="1"/>
</dbReference>
<dbReference type="Gene3D" id="1.10.10.60">
    <property type="entry name" value="Homeodomain-like"/>
    <property type="match status" value="1"/>
</dbReference>
<dbReference type="Gene3D" id="1.10.8.60">
    <property type="match status" value="1"/>
</dbReference>
<dbReference type="InterPro" id="IPR025662">
    <property type="entry name" value="Sigma_54_int_dom_ATP-bd_1"/>
</dbReference>
<keyword evidence="6" id="KW-0175">Coiled coil</keyword>
<dbReference type="InterPro" id="IPR029016">
    <property type="entry name" value="GAF-like_dom_sf"/>
</dbReference>
<evidence type="ECO:0000256" key="2">
    <source>
        <dbReference type="ARBA" id="ARBA00022840"/>
    </source>
</evidence>
<dbReference type="InterPro" id="IPR003018">
    <property type="entry name" value="GAF"/>
</dbReference>
<dbReference type="AlphaFoldDB" id="A0A1T5N5Z4"/>
<dbReference type="InterPro" id="IPR003593">
    <property type="entry name" value="AAA+_ATPase"/>
</dbReference>
<dbReference type="PANTHER" id="PTHR32071:SF123">
    <property type="entry name" value="DNA-BINDING TRANSCRIPTIONAL ACTIVATOR HYFR-RELATED"/>
    <property type="match status" value="1"/>
</dbReference>
<evidence type="ECO:0000256" key="1">
    <source>
        <dbReference type="ARBA" id="ARBA00022741"/>
    </source>
</evidence>